<protein>
    <submittedName>
        <fullName evidence="3">Protein kinase family protein</fullName>
        <ecNumber evidence="3">2.7.11.1</ecNumber>
    </submittedName>
</protein>
<dbReference type="EMBL" id="CYZV01000019">
    <property type="protein sequence ID" value="CUO29421.1"/>
    <property type="molecule type" value="Genomic_DNA"/>
</dbReference>
<dbReference type="InterPro" id="IPR053235">
    <property type="entry name" value="Ser_Thr_kinase"/>
</dbReference>
<keyword evidence="1" id="KW-0812">Transmembrane</keyword>
<dbReference type="InterPro" id="IPR011009">
    <property type="entry name" value="Kinase-like_dom_sf"/>
</dbReference>
<dbReference type="RefSeq" id="WP_055276609.1">
    <property type="nucleotide sequence ID" value="NZ_CYZV01000019.1"/>
</dbReference>
<dbReference type="Gene3D" id="1.10.510.10">
    <property type="entry name" value="Transferase(Phosphotransferase) domain 1"/>
    <property type="match status" value="1"/>
</dbReference>
<feature type="domain" description="Protein kinase" evidence="2">
    <location>
        <begin position="13"/>
        <end position="286"/>
    </location>
</feature>
<dbReference type="InterPro" id="IPR000719">
    <property type="entry name" value="Prot_kinase_dom"/>
</dbReference>
<keyword evidence="3" id="KW-0418">Kinase</keyword>
<dbReference type="AlphaFoldDB" id="A0A174DV30"/>
<sequence>MENVSFDEIESKYSELTELNNSAKSNVYLVRSEVDGRIYIKKELKNYNIDVYKQIMNIENFYMARVYEVFKCEDSLIVIEEFINGQTLQAILDNEGPLEETKAIKYMINLCSILDVLHNLNPAVIHRDIKPSNIIIDNNGILKLIDFDVSRVYKEERNMDTHILGTKGYAPPEQFGFEQTDCRSDIYSVGVMLNVLTTGKHIKEELNEGKLKGIIKKCTNISPDNRYSNVKELKKALENVLYYKGQEEYKETVIKSENSEPEFIKDKYKQEEEERVSISLNENKYTNEKTKKGVPKIKEKEASNNENLFSNKEKVYNNFKKSNEKEKLNLNKFGGKKKVNLNKADEKEKLNLNKTDKEENLNSNLNKGKKHKKINIISEIKDLPGCGARNPFMILGASLWYLFLAFGFFCNWGSGDITLILEDIFVVALLLSFTLFNGNYKNIKSKLPLTRSNVKNRVIAGVIIYNIVIFMIYGIITELI</sequence>
<dbReference type="CDD" id="cd14014">
    <property type="entry name" value="STKc_PknB_like"/>
    <property type="match status" value="1"/>
</dbReference>
<feature type="transmembrane region" description="Helical" evidence="1">
    <location>
        <begin position="458"/>
        <end position="476"/>
    </location>
</feature>
<evidence type="ECO:0000259" key="2">
    <source>
        <dbReference type="PROSITE" id="PS50011"/>
    </source>
</evidence>
<dbReference type="SMART" id="SM00220">
    <property type="entry name" value="S_TKc"/>
    <property type="match status" value="1"/>
</dbReference>
<dbReference type="PANTHER" id="PTHR24361">
    <property type="entry name" value="MITOGEN-ACTIVATED KINASE KINASE KINASE"/>
    <property type="match status" value="1"/>
</dbReference>
<dbReference type="SUPFAM" id="SSF56112">
    <property type="entry name" value="Protein kinase-like (PK-like)"/>
    <property type="match status" value="1"/>
</dbReference>
<keyword evidence="1" id="KW-1133">Transmembrane helix</keyword>
<dbReference type="GO" id="GO:0004674">
    <property type="term" value="F:protein serine/threonine kinase activity"/>
    <property type="evidence" value="ECO:0007669"/>
    <property type="project" value="UniProtKB-EC"/>
</dbReference>
<feature type="transmembrane region" description="Helical" evidence="1">
    <location>
        <begin position="392"/>
        <end position="412"/>
    </location>
</feature>
<dbReference type="InterPro" id="IPR008271">
    <property type="entry name" value="Ser/Thr_kinase_AS"/>
</dbReference>
<dbReference type="Proteomes" id="UP000095558">
    <property type="component" value="Unassembled WGS sequence"/>
</dbReference>
<dbReference type="PROSITE" id="PS50011">
    <property type="entry name" value="PROTEIN_KINASE_DOM"/>
    <property type="match status" value="1"/>
</dbReference>
<feature type="transmembrane region" description="Helical" evidence="1">
    <location>
        <begin position="419"/>
        <end position="438"/>
    </location>
</feature>
<dbReference type="EC" id="2.7.11.1" evidence="3"/>
<dbReference type="OrthoDB" id="9788659at2"/>
<dbReference type="GO" id="GO:0005524">
    <property type="term" value="F:ATP binding"/>
    <property type="evidence" value="ECO:0007669"/>
    <property type="project" value="InterPro"/>
</dbReference>
<reference evidence="3 4" key="1">
    <citation type="submission" date="2015-09" db="EMBL/GenBank/DDBJ databases">
        <authorList>
            <consortium name="Pathogen Informatics"/>
        </authorList>
    </citation>
    <scope>NUCLEOTIDE SEQUENCE [LARGE SCALE GENOMIC DNA]</scope>
    <source>
        <strain evidence="3 4">2789STDY5834855</strain>
    </source>
</reference>
<organism evidence="3 4">
    <name type="scientific">Clostridium disporicum</name>
    <dbReference type="NCBI Taxonomy" id="84024"/>
    <lineage>
        <taxon>Bacteria</taxon>
        <taxon>Bacillati</taxon>
        <taxon>Bacillota</taxon>
        <taxon>Clostridia</taxon>
        <taxon>Eubacteriales</taxon>
        <taxon>Clostridiaceae</taxon>
        <taxon>Clostridium</taxon>
    </lineage>
</organism>
<dbReference type="Pfam" id="PF00069">
    <property type="entry name" value="Pkinase"/>
    <property type="match status" value="1"/>
</dbReference>
<name>A0A174DV30_9CLOT</name>
<dbReference type="PROSITE" id="PS00108">
    <property type="entry name" value="PROTEIN_KINASE_ST"/>
    <property type="match status" value="1"/>
</dbReference>
<dbReference type="GO" id="GO:0005737">
    <property type="term" value="C:cytoplasm"/>
    <property type="evidence" value="ECO:0007669"/>
    <property type="project" value="TreeGrafter"/>
</dbReference>
<evidence type="ECO:0000313" key="4">
    <source>
        <dbReference type="Proteomes" id="UP000095558"/>
    </source>
</evidence>
<proteinExistence type="predicted"/>
<keyword evidence="1" id="KW-0472">Membrane</keyword>
<keyword evidence="3" id="KW-0808">Transferase</keyword>
<evidence type="ECO:0000313" key="3">
    <source>
        <dbReference type="EMBL" id="CUO29421.1"/>
    </source>
</evidence>
<gene>
    <name evidence="3" type="primary">pknB</name>
    <name evidence="3" type="ORF">ERS852470_01930</name>
</gene>
<evidence type="ECO:0000256" key="1">
    <source>
        <dbReference type="SAM" id="Phobius"/>
    </source>
</evidence>
<accession>A0A174DV30</accession>